<proteinExistence type="predicted"/>
<name>A0ABN0TUG8_9ACTN</name>
<organism evidence="1 2">
    <name type="scientific">Cryptosporangium japonicum</name>
    <dbReference type="NCBI Taxonomy" id="80872"/>
    <lineage>
        <taxon>Bacteria</taxon>
        <taxon>Bacillati</taxon>
        <taxon>Actinomycetota</taxon>
        <taxon>Actinomycetes</taxon>
        <taxon>Cryptosporangiales</taxon>
        <taxon>Cryptosporangiaceae</taxon>
        <taxon>Cryptosporangium</taxon>
    </lineage>
</organism>
<evidence type="ECO:0000313" key="1">
    <source>
        <dbReference type="EMBL" id="GAA0230496.1"/>
    </source>
</evidence>
<dbReference type="InterPro" id="IPR000212">
    <property type="entry name" value="DNA_helicase_UvrD/REP"/>
</dbReference>
<dbReference type="PANTHER" id="PTHR11070:SF45">
    <property type="entry name" value="DNA 3'-5' HELICASE"/>
    <property type="match status" value="1"/>
</dbReference>
<dbReference type="InterPro" id="IPR027417">
    <property type="entry name" value="P-loop_NTPase"/>
</dbReference>
<comment type="caution">
    <text evidence="1">The sequence shown here is derived from an EMBL/GenBank/DDBJ whole genome shotgun (WGS) entry which is preliminary data.</text>
</comment>
<dbReference type="Gene3D" id="3.40.50.300">
    <property type="entry name" value="P-loop containing nucleotide triphosphate hydrolases"/>
    <property type="match status" value="3"/>
</dbReference>
<sequence length="656" mass="69935">MTSLETELVREVAHLETSRAALTAMRARTEALTRADVAGDEFSAEALARALARRMESLLDDGTTPLFFGRLDFDRGSYAGETFHVGRRHITDAAGDPLVVDWRAPVSTAFYRAGAHDPLGVRQRRRFGFAGGRLTSFEDEHLTAGEESGLGSRLLTEEIERPRVGPMRDIVATIQPDQDVLVRAGLETSLCVQGAPGTGKTAVGLHRAAYLLYAYRERLSRAGVLVVGPNAEFLRYIAEVLPALGEVDVVQRTVADLVARVPVRAEDTPEALAVKGDARMAAVLAASLSGALREPDSPLVHAEPGARLRLGPGELGEIVAEARSSYLDGVPYSTARERVAHRVAERFRRQVERRGGTPTDAWVTRVARSRGMKAWLESVWPAADPAAMLARLLGDRALLAAAAAGVLSEAEQDAIAWPSVPRRPRWTAADAVLVDEAAGLLDRVPGFGHVIVDEAQDLTPMQARAIARRSTHGSLTVLGDLAQGTAIGGARDWPTLLDHLAKPGTVVTPLTTGYRMPAEIVEFANRLLPDLGADVAPARSIRRTAGALRVRAVADPVAEAVEVVRAAVAEPGSVAVISADATSARVGRALGVLADAVTVLPATLAKGLEFDTVVVIEPAAIVAAEPRGLNRLYVVLTRAVSRLTVLHREPLPARLA</sequence>
<protein>
    <submittedName>
        <fullName evidence="1">AAA family ATPase</fullName>
    </submittedName>
</protein>
<dbReference type="SUPFAM" id="SSF52540">
    <property type="entry name" value="P-loop containing nucleoside triphosphate hydrolases"/>
    <property type="match status" value="1"/>
</dbReference>
<evidence type="ECO:0000313" key="2">
    <source>
        <dbReference type="Proteomes" id="UP001500967"/>
    </source>
</evidence>
<dbReference type="PANTHER" id="PTHR11070">
    <property type="entry name" value="UVRD / RECB / PCRA DNA HELICASE FAMILY MEMBER"/>
    <property type="match status" value="1"/>
</dbReference>
<dbReference type="EMBL" id="BAAAGX010000006">
    <property type="protein sequence ID" value="GAA0230496.1"/>
    <property type="molecule type" value="Genomic_DNA"/>
</dbReference>
<dbReference type="RefSeq" id="WP_344647971.1">
    <property type="nucleotide sequence ID" value="NZ_BAAAGX010000006.1"/>
</dbReference>
<dbReference type="Proteomes" id="UP001500967">
    <property type="component" value="Unassembled WGS sequence"/>
</dbReference>
<reference evidence="1 2" key="1">
    <citation type="journal article" date="2019" name="Int. J. Syst. Evol. Microbiol.">
        <title>The Global Catalogue of Microorganisms (GCM) 10K type strain sequencing project: providing services to taxonomists for standard genome sequencing and annotation.</title>
        <authorList>
            <consortium name="The Broad Institute Genomics Platform"/>
            <consortium name="The Broad Institute Genome Sequencing Center for Infectious Disease"/>
            <person name="Wu L."/>
            <person name="Ma J."/>
        </authorList>
    </citation>
    <scope>NUCLEOTIDE SEQUENCE [LARGE SCALE GENOMIC DNA]</scope>
    <source>
        <strain evidence="1 2">JCM 10425</strain>
    </source>
</reference>
<accession>A0ABN0TUG8</accession>
<gene>
    <name evidence="1" type="ORF">GCM10009539_14880</name>
</gene>
<keyword evidence="2" id="KW-1185">Reference proteome</keyword>